<evidence type="ECO:0000256" key="1">
    <source>
        <dbReference type="ARBA" id="ARBA00004651"/>
    </source>
</evidence>
<keyword evidence="5 6" id="KW-0472">Membrane</keyword>
<feature type="transmembrane region" description="Helical" evidence="6">
    <location>
        <begin position="130"/>
        <end position="150"/>
    </location>
</feature>
<keyword evidence="8" id="KW-1185">Reference proteome</keyword>
<dbReference type="AlphaFoldDB" id="K2JQ61"/>
<dbReference type="PATRIC" id="fig|745411.4.peg.3656"/>
<evidence type="ECO:0000313" key="8">
    <source>
        <dbReference type="Proteomes" id="UP000006755"/>
    </source>
</evidence>
<feature type="transmembrane region" description="Helical" evidence="6">
    <location>
        <begin position="328"/>
        <end position="351"/>
    </location>
</feature>
<comment type="caution">
    <text evidence="7">The sequence shown here is derived from an EMBL/GenBank/DDBJ whole genome shotgun (WGS) entry which is preliminary data.</text>
</comment>
<feature type="transmembrane region" description="Helical" evidence="6">
    <location>
        <begin position="170"/>
        <end position="191"/>
    </location>
</feature>
<evidence type="ECO:0000256" key="2">
    <source>
        <dbReference type="ARBA" id="ARBA00022475"/>
    </source>
</evidence>
<dbReference type="PANTHER" id="PTHR42770">
    <property type="entry name" value="AMINO ACID TRANSPORTER-RELATED"/>
    <property type="match status" value="1"/>
</dbReference>
<dbReference type="PANTHER" id="PTHR42770:SF13">
    <property type="entry name" value="L-METHIONINE_BRANCHED-CHAIN AMINO ACID EXPORTER YJEH"/>
    <property type="match status" value="1"/>
</dbReference>
<dbReference type="GO" id="GO:0005886">
    <property type="term" value="C:plasma membrane"/>
    <property type="evidence" value="ECO:0007669"/>
    <property type="project" value="UniProtKB-SubCell"/>
</dbReference>
<feature type="transmembrane region" description="Helical" evidence="6">
    <location>
        <begin position="94"/>
        <end position="118"/>
    </location>
</feature>
<evidence type="ECO:0000256" key="3">
    <source>
        <dbReference type="ARBA" id="ARBA00022692"/>
    </source>
</evidence>
<proteinExistence type="predicted"/>
<evidence type="ECO:0000256" key="4">
    <source>
        <dbReference type="ARBA" id="ARBA00022989"/>
    </source>
</evidence>
<dbReference type="EMBL" id="AMRI01000042">
    <property type="protein sequence ID" value="EKE67390.1"/>
    <property type="molecule type" value="Genomic_DNA"/>
</dbReference>
<dbReference type="Gene3D" id="1.20.1740.10">
    <property type="entry name" value="Amino acid/polyamine transporter I"/>
    <property type="match status" value="1"/>
</dbReference>
<dbReference type="STRING" id="745411.B3C1_18647"/>
<evidence type="ECO:0000256" key="5">
    <source>
        <dbReference type="ARBA" id="ARBA00023136"/>
    </source>
</evidence>
<feature type="transmembrane region" description="Helical" evidence="6">
    <location>
        <begin position="358"/>
        <end position="388"/>
    </location>
</feature>
<dbReference type="Proteomes" id="UP000006755">
    <property type="component" value="Unassembled WGS sequence"/>
</dbReference>
<keyword evidence="4 6" id="KW-1133">Transmembrane helix</keyword>
<dbReference type="InterPro" id="IPR002293">
    <property type="entry name" value="AA/rel_permease1"/>
</dbReference>
<feature type="transmembrane region" description="Helical" evidence="6">
    <location>
        <begin position="68"/>
        <end position="88"/>
    </location>
</feature>
<dbReference type="NCBIfam" id="NF008245">
    <property type="entry name" value="PRK11021.1"/>
    <property type="match status" value="1"/>
</dbReference>
<dbReference type="Pfam" id="PF13520">
    <property type="entry name" value="AA_permease_2"/>
    <property type="match status" value="1"/>
</dbReference>
<dbReference type="GO" id="GO:0022857">
    <property type="term" value="F:transmembrane transporter activity"/>
    <property type="evidence" value="ECO:0007669"/>
    <property type="project" value="InterPro"/>
</dbReference>
<keyword evidence="2" id="KW-1003">Cell membrane</keyword>
<keyword evidence="3 6" id="KW-0812">Transmembrane</keyword>
<gene>
    <name evidence="7" type="ORF">B3C1_18647</name>
</gene>
<evidence type="ECO:0000313" key="7">
    <source>
        <dbReference type="EMBL" id="EKE67390.1"/>
    </source>
</evidence>
<feature type="transmembrane region" description="Helical" evidence="6">
    <location>
        <begin position="203"/>
        <end position="230"/>
    </location>
</feature>
<reference evidence="7 8" key="1">
    <citation type="journal article" date="2012" name="J. Bacteriol.">
        <title>Genome Sequence of Gallaecimonas xiamenensis Type Strain 3-C-1.</title>
        <authorList>
            <person name="Lai Q."/>
            <person name="Wang L."/>
            <person name="Wang W."/>
            <person name="Shao Z."/>
        </authorList>
    </citation>
    <scope>NUCLEOTIDE SEQUENCE [LARGE SCALE GENOMIC DNA]</scope>
    <source>
        <strain evidence="7 8">3-C-1</strain>
    </source>
</reference>
<sequence>MTTSLLGTGIFIIPAVAAATAGQASLWAWLLLIGLVLPIAFTFAQLGRRFPHAGGAPHLIGRAFGRRMEQATALLFLSVMPVGLPAALNIASGFWHSLFTLSGLQVLAIQLLTLGMMWVLGQRPARASGLVQTLIALLIVATVASFWWLGDLPLAGQPLLPVEDLPWSTLPAALAVMFWCFVGIEAFTHLGEEFKNPQRDFPLAMLVGVLLAGLVYWGCSVAVLSFGTFGDEQANGASMPHLVALLMGSQAKWLAALVGYLACFASINIYVQGFARLLWSLADEGKLPHAFAVRNRHGVPGRALTAVVLICACCALLAWWLGLSISDLIRYANGNFILIYLLSMAAGWVLLKGGWRWLALLSTVLCMLTLATLGWQMLYALVLLLAFACLGRLRSVWPG</sequence>
<evidence type="ECO:0000256" key="6">
    <source>
        <dbReference type="SAM" id="Phobius"/>
    </source>
</evidence>
<dbReference type="eggNOG" id="COG0531">
    <property type="taxonomic scope" value="Bacteria"/>
</dbReference>
<feature type="transmembrane region" description="Helical" evidence="6">
    <location>
        <begin position="250"/>
        <end position="271"/>
    </location>
</feature>
<name>K2JQ61_9GAMM</name>
<protein>
    <submittedName>
        <fullName evidence="7">Transporter</fullName>
    </submittedName>
</protein>
<dbReference type="PIRSF" id="PIRSF006060">
    <property type="entry name" value="AA_transporter"/>
    <property type="match status" value="1"/>
</dbReference>
<feature type="transmembrane region" description="Helical" evidence="6">
    <location>
        <begin position="303"/>
        <end position="322"/>
    </location>
</feature>
<comment type="subcellular location">
    <subcellularLocation>
        <location evidence="1">Cell membrane</location>
        <topology evidence="1">Multi-pass membrane protein</topology>
    </subcellularLocation>
</comment>
<feature type="transmembrane region" description="Helical" evidence="6">
    <location>
        <begin position="27"/>
        <end position="47"/>
    </location>
</feature>
<organism evidence="7 8">
    <name type="scientific">Gallaecimonas xiamenensis 3-C-1</name>
    <dbReference type="NCBI Taxonomy" id="745411"/>
    <lineage>
        <taxon>Bacteria</taxon>
        <taxon>Pseudomonadati</taxon>
        <taxon>Pseudomonadota</taxon>
        <taxon>Gammaproteobacteria</taxon>
        <taxon>Enterobacterales</taxon>
        <taxon>Gallaecimonadaceae</taxon>
        <taxon>Gallaecimonas</taxon>
    </lineage>
</organism>
<dbReference type="InterPro" id="IPR050367">
    <property type="entry name" value="APC_superfamily"/>
</dbReference>
<accession>K2JQ61</accession>